<comment type="caution">
    <text evidence="2">The sequence shown here is derived from an EMBL/GenBank/DDBJ whole genome shotgun (WGS) entry which is preliminary data.</text>
</comment>
<sequence>MSPGKTFSLLSIHVLFVVSAAATAQTTPIEDIGWPRQIVKNGATLIYYQPQVEDWKNYKDIKAEMAFSLTSKSGRQILGVASLEANTLTDKDARTVFIRDLKVNDVRFPSLGQDSVANMSALFKQLVPGNGETISLDRVIADMNRTKSQSNAVTLKTDPPQIFYSTSPAIILTVEGDSALLAPVGKLKLKYIVNTNWDVFFDQTGKDYYLLAKNVWLKSKSYKGPWTKTTSLPAELGKLPAGQNFDEVKKMIPAPANTTSPEVYFSNKPAELILLKGSPIYTKITGTNLLYAANTESDLFLDNKTKQYYVLFSGRWFRSSAFGGPWQFTSNELPADFSKIPENSAKAHVLASVPGTVQSSDAVLLAQVPTTAIVNKKDVEAKVKVVYSGDPQFKAIDSTQLQYAVNTQSKVVKDGAEYYLCDNAVWFRSANPNGPWKVADSIPKEIYSIPPSSPVYNITYVTQTNPTETTVESSYTSGYLGMFIFGTAFGACIAYGTGWYYPPYMWWGPGMYYPFYNPWPCAWGAGAVYNPWTGGWAAGRAYYGPYGYARSAAGYNPATGRYGHAATVQGWYNGRTAAGGYNPWTGNYAGTRQGHSPYAQWGTSVAGRGDQWVRTGHVTTGAGTAFGFNTSGGASGVVGPNGTKVVNGKNGTFAGHDGNIYRRDDNGDWSKYQNGNWQQRIGGDGGTRQQLNQSFQSRERGQIQTQRFQNFHRGSGGGGGFRGGRRR</sequence>
<dbReference type="Proteomes" id="UP000466586">
    <property type="component" value="Unassembled WGS sequence"/>
</dbReference>
<feature type="chain" id="PRO_5029704805" description="Carbohydrate-binding family V/XII" evidence="1">
    <location>
        <begin position="25"/>
        <end position="727"/>
    </location>
</feature>
<feature type="signal peptide" evidence="1">
    <location>
        <begin position="1"/>
        <end position="24"/>
    </location>
</feature>
<keyword evidence="3" id="KW-1185">Reference proteome</keyword>
<evidence type="ECO:0000313" key="3">
    <source>
        <dbReference type="Proteomes" id="UP000466586"/>
    </source>
</evidence>
<reference evidence="2 3" key="1">
    <citation type="submission" date="2019-11" db="EMBL/GenBank/DDBJ databases">
        <title>Pedobacter sp. HMF7647 Genome sequencing and assembly.</title>
        <authorList>
            <person name="Kang H."/>
            <person name="Kim H."/>
            <person name="Joh K."/>
        </authorList>
    </citation>
    <scope>NUCLEOTIDE SEQUENCE [LARGE SCALE GENOMIC DNA]</scope>
    <source>
        <strain evidence="2 3">HMF7647</strain>
    </source>
</reference>
<evidence type="ECO:0000313" key="2">
    <source>
        <dbReference type="EMBL" id="MXV51136.1"/>
    </source>
</evidence>
<evidence type="ECO:0000256" key="1">
    <source>
        <dbReference type="SAM" id="SignalP"/>
    </source>
</evidence>
<gene>
    <name evidence="2" type="ORF">GS399_09160</name>
</gene>
<organism evidence="2 3">
    <name type="scientific">Hufsiella arboris</name>
    <dbReference type="NCBI Taxonomy" id="2695275"/>
    <lineage>
        <taxon>Bacteria</taxon>
        <taxon>Pseudomonadati</taxon>
        <taxon>Bacteroidota</taxon>
        <taxon>Sphingobacteriia</taxon>
        <taxon>Sphingobacteriales</taxon>
        <taxon>Sphingobacteriaceae</taxon>
        <taxon>Hufsiella</taxon>
    </lineage>
</organism>
<protein>
    <recommendedName>
        <fullName evidence="4">Carbohydrate-binding family V/XII</fullName>
    </recommendedName>
</protein>
<keyword evidence="1" id="KW-0732">Signal</keyword>
<proteinExistence type="predicted"/>
<dbReference type="AlphaFoldDB" id="A0A7K1Y969"/>
<name>A0A7K1Y969_9SPHI</name>
<evidence type="ECO:0008006" key="4">
    <source>
        <dbReference type="Google" id="ProtNLM"/>
    </source>
</evidence>
<dbReference type="RefSeq" id="WP_160844303.1">
    <property type="nucleotide sequence ID" value="NZ_WVHT01000003.1"/>
</dbReference>
<dbReference type="EMBL" id="WVHT01000003">
    <property type="protein sequence ID" value="MXV51136.1"/>
    <property type="molecule type" value="Genomic_DNA"/>
</dbReference>
<accession>A0A7K1Y969</accession>